<name>A0AAJ7EIZ7_PAPXU</name>
<dbReference type="InterPro" id="IPR044674">
    <property type="entry name" value="EDEM1/2/3"/>
</dbReference>
<keyword evidence="7" id="KW-0378">Hydrolase</keyword>
<feature type="active site" description="Proton donor" evidence="5">
    <location>
        <position position="130"/>
    </location>
</feature>
<accession>A0AAJ7EIZ7</accession>
<dbReference type="InterPro" id="IPR036026">
    <property type="entry name" value="Seven-hairpin_glycosidases"/>
</dbReference>
<gene>
    <name evidence="11" type="primary">LOC106126229</name>
</gene>
<evidence type="ECO:0000259" key="10">
    <source>
        <dbReference type="Pfam" id="PF02225"/>
    </source>
</evidence>
<dbReference type="KEGG" id="pxu:106126229"/>
<feature type="chain" id="PRO_5042490467" description="alpha-1,2-Mannosidase" evidence="9">
    <location>
        <begin position="20"/>
        <end position="857"/>
    </location>
</feature>
<dbReference type="GO" id="GO:0044322">
    <property type="term" value="C:endoplasmic reticulum quality control compartment"/>
    <property type="evidence" value="ECO:0007669"/>
    <property type="project" value="GOC"/>
</dbReference>
<evidence type="ECO:0000256" key="9">
    <source>
        <dbReference type="SAM" id="SignalP"/>
    </source>
</evidence>
<dbReference type="Gene3D" id="1.50.10.10">
    <property type="match status" value="1"/>
</dbReference>
<dbReference type="SUPFAM" id="SSF48225">
    <property type="entry name" value="Seven-hairpin glycosidases"/>
    <property type="match status" value="1"/>
</dbReference>
<comment type="subcellular location">
    <subcellularLocation>
        <location evidence="1">Endoplasmic reticulum</location>
    </subcellularLocation>
</comment>
<dbReference type="InterPro" id="IPR003137">
    <property type="entry name" value="PA_domain"/>
</dbReference>
<dbReference type="PANTHER" id="PTHR45679">
    <property type="entry name" value="ER DEGRADATION-ENHANCING ALPHA-MANNOSIDASE-LIKE PROTEIN 2"/>
    <property type="match status" value="1"/>
</dbReference>
<feature type="active site" description="Proton donor" evidence="5">
    <location>
        <position position="367"/>
    </location>
</feature>
<evidence type="ECO:0000256" key="3">
    <source>
        <dbReference type="ARBA" id="ARBA00022824"/>
    </source>
</evidence>
<dbReference type="PANTHER" id="PTHR45679:SF2">
    <property type="entry name" value="ER DEGRADATION-ENHANCING ALPHA-MANNOSIDASE-LIKE PROTEIN 3"/>
    <property type="match status" value="1"/>
</dbReference>
<evidence type="ECO:0000256" key="8">
    <source>
        <dbReference type="SAM" id="MobiDB-lite"/>
    </source>
</evidence>
<evidence type="ECO:0000256" key="6">
    <source>
        <dbReference type="PIRSR" id="PIRSR601382-2"/>
    </source>
</evidence>
<feature type="region of interest" description="Disordered" evidence="8">
    <location>
        <begin position="826"/>
        <end position="857"/>
    </location>
</feature>
<proteinExistence type="inferred from homology"/>
<keyword evidence="6" id="KW-0479">Metal-binding</keyword>
<dbReference type="Proteomes" id="UP000694872">
    <property type="component" value="Unplaced"/>
</dbReference>
<evidence type="ECO:0000256" key="7">
    <source>
        <dbReference type="RuleBase" id="RU361193"/>
    </source>
</evidence>
<comment type="cofactor">
    <cofactor evidence="6">
        <name>Ca(2+)</name>
        <dbReference type="ChEBI" id="CHEBI:29108"/>
    </cofactor>
</comment>
<dbReference type="GO" id="GO:0004571">
    <property type="term" value="F:mannosyl-oligosaccharide 1,2-alpha-mannosidase activity"/>
    <property type="evidence" value="ECO:0007669"/>
    <property type="project" value="InterPro"/>
</dbReference>
<reference evidence="11" key="1">
    <citation type="submission" date="2025-08" db="UniProtKB">
        <authorList>
            <consortium name="RefSeq"/>
        </authorList>
    </citation>
    <scope>IDENTIFICATION</scope>
</reference>
<dbReference type="GO" id="GO:0005509">
    <property type="term" value="F:calcium ion binding"/>
    <property type="evidence" value="ECO:0007669"/>
    <property type="project" value="InterPro"/>
</dbReference>
<feature type="signal peptide" evidence="9">
    <location>
        <begin position="1"/>
        <end position="19"/>
    </location>
</feature>
<comment type="similarity">
    <text evidence="2 7">Belongs to the glycosyl hydrolase 47 family.</text>
</comment>
<keyword evidence="7" id="KW-0326">Glycosidase</keyword>
<dbReference type="RefSeq" id="XP_013179180.1">
    <property type="nucleotide sequence ID" value="XM_013323726.1"/>
</dbReference>
<evidence type="ECO:0000313" key="11">
    <source>
        <dbReference type="RefSeq" id="XP_013179180.1"/>
    </source>
</evidence>
<dbReference type="InterPro" id="IPR046450">
    <property type="entry name" value="PA_dom_sf"/>
</dbReference>
<feature type="compositionally biased region" description="Gly residues" evidence="8">
    <location>
        <begin position="848"/>
        <end position="857"/>
    </location>
</feature>
<evidence type="ECO:0000256" key="4">
    <source>
        <dbReference type="ARBA" id="ARBA00023180"/>
    </source>
</evidence>
<organism evidence="11">
    <name type="scientific">Papilio xuthus</name>
    <name type="common">Asian swallowtail butterfly</name>
    <dbReference type="NCBI Taxonomy" id="66420"/>
    <lineage>
        <taxon>Eukaryota</taxon>
        <taxon>Metazoa</taxon>
        <taxon>Ecdysozoa</taxon>
        <taxon>Arthropoda</taxon>
        <taxon>Hexapoda</taxon>
        <taxon>Insecta</taxon>
        <taxon>Pterygota</taxon>
        <taxon>Neoptera</taxon>
        <taxon>Endopterygota</taxon>
        <taxon>Lepidoptera</taxon>
        <taxon>Glossata</taxon>
        <taxon>Ditrysia</taxon>
        <taxon>Papilionoidea</taxon>
        <taxon>Papilionidae</taxon>
        <taxon>Papilioninae</taxon>
        <taxon>Papilio</taxon>
    </lineage>
</organism>
<feature type="active site" evidence="5">
    <location>
        <position position="273"/>
    </location>
</feature>
<dbReference type="GO" id="GO:0016020">
    <property type="term" value="C:membrane"/>
    <property type="evidence" value="ECO:0007669"/>
    <property type="project" value="InterPro"/>
</dbReference>
<dbReference type="PRINTS" id="PR00747">
    <property type="entry name" value="GLYHDRLASE47"/>
</dbReference>
<dbReference type="CTD" id="55741"/>
<dbReference type="AlphaFoldDB" id="A0AAJ7EIZ7"/>
<dbReference type="EC" id="3.2.1.-" evidence="7"/>
<evidence type="ECO:0000256" key="5">
    <source>
        <dbReference type="PIRSR" id="PIRSR601382-1"/>
    </source>
</evidence>
<dbReference type="Gene3D" id="3.50.30.30">
    <property type="match status" value="1"/>
</dbReference>
<dbReference type="Pfam" id="PF01532">
    <property type="entry name" value="Glyco_hydro_47"/>
    <property type="match status" value="1"/>
</dbReference>
<evidence type="ECO:0000256" key="2">
    <source>
        <dbReference type="ARBA" id="ARBA00007658"/>
    </source>
</evidence>
<feature type="domain" description="PA" evidence="10">
    <location>
        <begin position="635"/>
        <end position="720"/>
    </location>
</feature>
<keyword evidence="6" id="KW-0106">Calcium</keyword>
<sequence length="857" mass="94235">MAYCPVLLVFILAFVCVSTEDEPLPSQMTRTERIQLREEARSMFYHAYDAYMDNAYPADELMPLSCKGRWRGVTPSRGDMDDVLGNFSLTLVDSLDTLVVMGDFSEFNRAVRLVLRDVSFDHDIIVSVFETNIRMLGGLLSAHVLATALRNEVPILRWYDGQLLALAEDLGRRLLPAFNTSTGIPHGRVNLRHGLRGLSESRETCTACAGTMILEMAALSRLTGDPIFEQKAHRAMDRLWMIRHRTSDLMGTVINIHSGDWVRKDSGVGAGIDSYYEYCLKAYILLGDEKYLARFTRHYNAVMKYISRPPVMLAVHMHRPHLQSRNFMDALLAFWPGLQVLLGDVRPAVETHEMLYQVMQRHTFIPEAFTSDLQVHWGQHPLRPEFLESTYFLHRATGDDHYLHVGKSVLRALQQHTRVPCGYAAVNDVRTRAHEDRMDSFVLAETFKYLYMLFGEERDLPVHLEDYVLTTEAHFLPLSLATDGLNSSLALNIDQPHEDKYTKTCPSTWSLEASSVRRPLRTLLGGAGRPPARPRPLTDPRQLLALADMGISVLTLPDGRVQLLYTVATAKSSKEASEGLTFMREMSKWNTLSDTENGVVAAGVAVGERVLAAGPAHFGRQLTGGERVHGVPALAHPPDACSPPDNAAALAGKMAVAHRGQCTFAQKARNLQAAGARLAILLDNVDGTSYGSTALFAMSGDGIDDIQIPTVFLFSLEGNYLLAQMESDPEMVVSVGELESLKRLESCAEGACEALLQPPGAPAHAHTFDHLKSVLSQLVAQFELSLAGEEAAEPCTDSDSPDSPDLHVTKDKFVNDESRVETLHNNCSGEGSCAGTAEGSQGDAGTQAQGGGEGDGF</sequence>
<keyword evidence="3" id="KW-0256">Endoplasmic reticulum</keyword>
<feature type="binding site" evidence="6">
    <location>
        <position position="471"/>
    </location>
    <ligand>
        <name>Ca(2+)</name>
        <dbReference type="ChEBI" id="CHEBI:29108"/>
    </ligand>
</feature>
<feature type="active site" evidence="5">
    <location>
        <position position="385"/>
    </location>
</feature>
<dbReference type="GO" id="GO:0005975">
    <property type="term" value="P:carbohydrate metabolic process"/>
    <property type="evidence" value="ECO:0007669"/>
    <property type="project" value="InterPro"/>
</dbReference>
<protein>
    <recommendedName>
        <fullName evidence="7">alpha-1,2-Mannosidase</fullName>
        <ecNumber evidence="7">3.2.1.-</ecNumber>
    </recommendedName>
</protein>
<evidence type="ECO:0000256" key="1">
    <source>
        <dbReference type="ARBA" id="ARBA00004240"/>
    </source>
</evidence>
<dbReference type="InterPro" id="IPR012341">
    <property type="entry name" value="6hp_glycosidase-like_sf"/>
</dbReference>
<dbReference type="Pfam" id="PF02225">
    <property type="entry name" value="PA"/>
    <property type="match status" value="1"/>
</dbReference>
<dbReference type="GO" id="GO:1904380">
    <property type="term" value="P:endoplasmic reticulum mannose trimming"/>
    <property type="evidence" value="ECO:0007669"/>
    <property type="project" value="InterPro"/>
</dbReference>
<keyword evidence="9" id="KW-0732">Signal</keyword>
<dbReference type="InterPro" id="IPR001382">
    <property type="entry name" value="Glyco_hydro_47"/>
</dbReference>
<dbReference type="SUPFAM" id="SSF52025">
    <property type="entry name" value="PA domain"/>
    <property type="match status" value="1"/>
</dbReference>
<keyword evidence="4" id="KW-0325">Glycoprotein</keyword>
<dbReference type="GeneID" id="106126229"/>